<accession>A0A0P1ANF7</accession>
<dbReference type="AlphaFoldDB" id="A0A0P1ANF7"/>
<keyword evidence="2" id="KW-1185">Reference proteome</keyword>
<reference evidence="2" key="1">
    <citation type="submission" date="2014-09" db="EMBL/GenBank/DDBJ databases">
        <authorList>
            <person name="Sharma Rahul"/>
            <person name="Thines Marco"/>
        </authorList>
    </citation>
    <scope>NUCLEOTIDE SEQUENCE [LARGE SCALE GENOMIC DNA]</scope>
</reference>
<dbReference type="GeneID" id="36408084"/>
<protein>
    <submittedName>
        <fullName evidence="1">Uncharacterized protein</fullName>
    </submittedName>
</protein>
<evidence type="ECO:0000313" key="1">
    <source>
        <dbReference type="EMBL" id="CEG42780.1"/>
    </source>
</evidence>
<organism evidence="1 2">
    <name type="scientific">Plasmopara halstedii</name>
    <name type="common">Downy mildew of sunflower</name>
    <dbReference type="NCBI Taxonomy" id="4781"/>
    <lineage>
        <taxon>Eukaryota</taxon>
        <taxon>Sar</taxon>
        <taxon>Stramenopiles</taxon>
        <taxon>Oomycota</taxon>
        <taxon>Peronosporomycetes</taxon>
        <taxon>Peronosporales</taxon>
        <taxon>Peronosporaceae</taxon>
        <taxon>Plasmopara</taxon>
    </lineage>
</organism>
<dbReference type="RefSeq" id="XP_024579149.1">
    <property type="nucleotide sequence ID" value="XM_024728698.1"/>
</dbReference>
<proteinExistence type="predicted"/>
<dbReference type="EMBL" id="CCYD01000645">
    <property type="protein sequence ID" value="CEG42780.1"/>
    <property type="molecule type" value="Genomic_DNA"/>
</dbReference>
<sequence>MPRGRSSLTGGKRALWWAIQSIHKADKINSAYQFQPGESSGMLVKSGFGSRELSQKKSTSQYGEMSSLFERQDVSPMRDEPLLDTLTDLCNRTSYRRNFTHCFAAVKLLIARG</sequence>
<name>A0A0P1ANF7_PLAHL</name>
<dbReference type="Proteomes" id="UP000054928">
    <property type="component" value="Unassembled WGS sequence"/>
</dbReference>
<evidence type="ECO:0000313" key="2">
    <source>
        <dbReference type="Proteomes" id="UP000054928"/>
    </source>
</evidence>